<dbReference type="GeneID" id="105222895"/>
<reference evidence="7" key="1">
    <citation type="journal article" date="2014" name="BMC Genomics">
        <title>Characterizing the developmental transcriptome of the oriental fruit fly, Bactrocera dorsalis (Diptera: Tephritidae) through comparative genomic analysis with Drosophila melanogaster utilizing modENCODE datasets.</title>
        <authorList>
            <person name="Geib S.M."/>
            <person name="Calla B."/>
            <person name="Hall B."/>
            <person name="Hou S."/>
            <person name="Manoukis N.C."/>
        </authorList>
    </citation>
    <scope>NUCLEOTIDE SEQUENCE</scope>
    <source>
        <strain evidence="7">Punador</strain>
    </source>
</reference>
<dbReference type="InterPro" id="IPR041442">
    <property type="entry name" value="PIH1D1/2/3_CS-like"/>
</dbReference>
<gene>
    <name evidence="7" type="primary">KTU</name>
</gene>
<dbReference type="Pfam" id="PF08190">
    <property type="entry name" value="PIH1"/>
    <property type="match status" value="1"/>
</dbReference>
<dbReference type="EMBL" id="GAKP01014158">
    <property type="protein sequence ID" value="JAC44794.1"/>
    <property type="molecule type" value="Transcribed_RNA"/>
</dbReference>
<feature type="compositionally biased region" description="Low complexity" evidence="4">
    <location>
        <begin position="433"/>
        <end position="446"/>
    </location>
</feature>
<dbReference type="InterPro" id="IPR050734">
    <property type="entry name" value="PIH1/Kintoun_subfamily"/>
</dbReference>
<dbReference type="RefSeq" id="XP_011198739.2">
    <property type="nucleotide sequence ID" value="XM_011200437.4"/>
</dbReference>
<feature type="region of interest" description="Disordered" evidence="4">
    <location>
        <begin position="577"/>
        <end position="601"/>
    </location>
</feature>
<accession>A0A034VQR3</accession>
<feature type="compositionally biased region" description="Basic residues" evidence="4">
    <location>
        <begin position="852"/>
        <end position="868"/>
    </location>
</feature>
<feature type="compositionally biased region" description="Polar residues" evidence="4">
    <location>
        <begin position="715"/>
        <end position="738"/>
    </location>
</feature>
<comment type="similarity">
    <text evidence="3">Belongs to the PIH1 family. Kintoun subfamily.</text>
</comment>
<dbReference type="InterPro" id="IPR012981">
    <property type="entry name" value="PIH1_N"/>
</dbReference>
<evidence type="ECO:0000256" key="1">
    <source>
        <dbReference type="ARBA" id="ARBA00022490"/>
    </source>
</evidence>
<dbReference type="PANTHER" id="PTHR22997">
    <property type="entry name" value="PIH1 DOMAIN-CONTAINING PROTEIN 1"/>
    <property type="match status" value="1"/>
</dbReference>
<evidence type="ECO:0000256" key="3">
    <source>
        <dbReference type="HAMAP-Rule" id="MF_03069"/>
    </source>
</evidence>
<feature type="region of interest" description="Disordered" evidence="4">
    <location>
        <begin position="638"/>
        <end position="665"/>
    </location>
</feature>
<evidence type="ECO:0000313" key="7">
    <source>
        <dbReference type="EMBL" id="JAC44794.1"/>
    </source>
</evidence>
<dbReference type="InterPro" id="IPR034727">
    <property type="entry name" value="Kintoun"/>
</dbReference>
<dbReference type="KEGG" id="bdr:105222895"/>
<feature type="compositionally biased region" description="Polar residues" evidence="4">
    <location>
        <begin position="1"/>
        <end position="12"/>
    </location>
</feature>
<dbReference type="GO" id="GO:0120293">
    <property type="term" value="C:dynein axonemal particle"/>
    <property type="evidence" value="ECO:0007669"/>
    <property type="project" value="UniProtKB-SubCell"/>
</dbReference>
<feature type="region of interest" description="Disordered" evidence="4">
    <location>
        <begin position="697"/>
        <end position="758"/>
    </location>
</feature>
<dbReference type="EMBL" id="GAKP01014157">
    <property type="protein sequence ID" value="JAC44795.1"/>
    <property type="molecule type" value="Transcribed_RNA"/>
</dbReference>
<evidence type="ECO:0000256" key="4">
    <source>
        <dbReference type="SAM" id="MobiDB-lite"/>
    </source>
</evidence>
<feature type="region of interest" description="Disordered" evidence="4">
    <location>
        <begin position="849"/>
        <end position="967"/>
    </location>
</feature>
<evidence type="ECO:0000259" key="5">
    <source>
        <dbReference type="Pfam" id="PF08190"/>
    </source>
</evidence>
<organism evidence="7">
    <name type="scientific">Bactrocera dorsalis</name>
    <name type="common">Oriental fruit fly</name>
    <name type="synonym">Dacus dorsalis</name>
    <dbReference type="NCBI Taxonomy" id="27457"/>
    <lineage>
        <taxon>Eukaryota</taxon>
        <taxon>Metazoa</taxon>
        <taxon>Ecdysozoa</taxon>
        <taxon>Arthropoda</taxon>
        <taxon>Hexapoda</taxon>
        <taxon>Insecta</taxon>
        <taxon>Pterygota</taxon>
        <taxon>Neoptera</taxon>
        <taxon>Endopterygota</taxon>
        <taxon>Diptera</taxon>
        <taxon>Brachycera</taxon>
        <taxon>Muscomorpha</taxon>
        <taxon>Tephritoidea</taxon>
        <taxon>Tephritidae</taxon>
        <taxon>Bactrocera</taxon>
        <taxon>Bactrocera</taxon>
    </lineage>
</organism>
<comment type="function">
    <text evidence="3">Required for cytoplasmic pre-assembly of axonemal dyneins, thereby playing a central role in motility in cilia and flagella. Involved in pre-assembly of dynein arm complexes in the cytoplasm before intraflagellar transport loads them for the ciliary compartment.</text>
</comment>
<sequence length="967" mass="108552">MSESTATQNSSARNKHCPPPPRRNSKSCGGGGTEYLDITKEEFARIEDALKKEEFRKLFFEYCEEIQDPENRKLYEQEIKQFEAERGVDVRFINPEPGFVIKTSEDGVTKCFINIAKCAELTRPSNKLCLNPETGNPDLSWSIPLAQAPPREDLDAQGKRCRVYDVIFHPDALYLSQRDSTFRKCLIDTALDAVEREFKVDLDRINLKFPKLQFKGMARPIVIRTLSKNAPPEAAEPHPLDGISPAKPTADAGEPKIIPMKTQNEIAKPEFNVPKYVIKHRRDVDLTEYTYELDAKFSVTVPRELVIEIDLPLLKSTAECKLDVTDKSLYLLSDRPGAKYRLNLDLPYAVDDKRGVARFETDQRRLCITLPVTQNSPRQQRAMHDSIFQLNREDSGVESDIREEGNLHSNSESPVDELSDTVEENLSASGDDVNSPQSSSSPVSPSVSTAHNFLKSSIQYQLPAKFDCNVLDNVMSLVLHVRNVQPESIAMLKSTKSLHLQFTSIGSGYYPTHYALYLQLPDDCKAEISTAEAEAWENNIVLNLNMAASSENIHNYLVGIDASDLKEYTIQGKFKLAHKSRQSRKKSPPTPPISLSSSLDISVERSECERSVEIEIKPTNELQSTCTANTTEDEDGLVHAADAAPKKVNKKQKKKNKKRRSLSESVCDDIKVYQKQQQQQQQEHQKQFLKEAAKILKDDSSNSPDDNSSPERNDTITSNLQPQSMATQSMAVPNGVQQRKQRSYSECRSGGSIVSSGASTLPPSFKGILKRYSRYEPRPSISDSCSSIDEYSSFSCSVDGGVGSSLHFSQSFSDIPEENDSNRLSESCKKTVRFNEVIKEQVFRLNSSILGQRKKNQKRRDRKQRALQRRLSEGDSADYEDNSKPIDLDADTQYLKSKSKGGDSADNSIHKPPHAGGKHANKYNTANKQQQQHNAKGGSKMPRARLESEESSDADAHRNTMMFELDM</sequence>
<dbReference type="CTD" id="35730"/>
<dbReference type="PANTHER" id="PTHR22997:SF3">
    <property type="entry name" value="PROTEIN KINTOUN"/>
    <property type="match status" value="1"/>
</dbReference>
<feature type="compositionally biased region" description="Basic residues" evidence="4">
    <location>
        <begin position="577"/>
        <end position="587"/>
    </location>
</feature>
<dbReference type="RefSeq" id="XP_011198740.2">
    <property type="nucleotide sequence ID" value="XM_011200438.4"/>
</dbReference>
<feature type="compositionally biased region" description="Basic and acidic residues" evidence="4">
    <location>
        <begin position="944"/>
        <end position="958"/>
    </location>
</feature>
<evidence type="ECO:0000259" key="6">
    <source>
        <dbReference type="Pfam" id="PF18201"/>
    </source>
</evidence>
<dbReference type="OrthoDB" id="546764at2759"/>
<dbReference type="HAMAP" id="MF_03069">
    <property type="entry name" value="Kintoun"/>
    <property type="match status" value="1"/>
</dbReference>
<feature type="domain" description="PIH1D1/2/3 CS-like" evidence="6">
    <location>
        <begin position="273"/>
        <end position="372"/>
    </location>
</feature>
<dbReference type="Pfam" id="PF18201">
    <property type="entry name" value="PIH1_CS"/>
    <property type="match status" value="1"/>
</dbReference>
<evidence type="ECO:0000256" key="2">
    <source>
        <dbReference type="ARBA" id="ARBA00024190"/>
    </source>
</evidence>
<feature type="region of interest" description="Disordered" evidence="4">
    <location>
        <begin position="230"/>
        <end position="253"/>
    </location>
</feature>
<protein>
    <recommendedName>
        <fullName evidence="3">Protein kintoun</fullName>
    </recommendedName>
    <alternativeName>
        <fullName evidence="3">Dynein assembly factor 2, axonemal homolog</fullName>
    </alternativeName>
</protein>
<name>A0A034VQR3_BACDO</name>
<proteinExistence type="inferred from homology"/>
<dbReference type="GO" id="GO:0070286">
    <property type="term" value="P:axonemal dynein complex assembly"/>
    <property type="evidence" value="ECO:0007669"/>
    <property type="project" value="UniProtKB-UniRule"/>
</dbReference>
<feature type="compositionally biased region" description="Acidic residues" evidence="4">
    <location>
        <begin position="414"/>
        <end position="423"/>
    </location>
</feature>
<feature type="compositionally biased region" description="Polar residues" evidence="4">
    <location>
        <begin position="922"/>
        <end position="934"/>
    </location>
</feature>
<feature type="domain" description="PIH1 N-terminal" evidence="5">
    <location>
        <begin position="66"/>
        <end position="229"/>
    </location>
</feature>
<feature type="region of interest" description="Disordered" evidence="4">
    <location>
        <begin position="1"/>
        <end position="31"/>
    </location>
</feature>
<comment type="subcellular location">
    <subcellularLocation>
        <location evidence="3">Cytoplasm</location>
    </subcellularLocation>
    <subcellularLocation>
        <location evidence="2">Dynein axonemal particle</location>
    </subcellularLocation>
</comment>
<dbReference type="AlphaFoldDB" id="A0A034VQR3"/>
<keyword evidence="1 3" id="KW-0963">Cytoplasm</keyword>
<feature type="compositionally biased region" description="Basic residues" evidence="4">
    <location>
        <begin position="647"/>
        <end position="660"/>
    </location>
</feature>
<feature type="compositionally biased region" description="Basic residues" evidence="4">
    <location>
        <begin position="911"/>
        <end position="921"/>
    </location>
</feature>
<feature type="region of interest" description="Disordered" evidence="4">
    <location>
        <begin position="398"/>
        <end position="446"/>
    </location>
</feature>
<dbReference type="GO" id="GO:0060285">
    <property type="term" value="P:cilium-dependent cell motility"/>
    <property type="evidence" value="ECO:0007669"/>
    <property type="project" value="UniProtKB-UniRule"/>
</dbReference>